<feature type="transmembrane region" description="Helical" evidence="2">
    <location>
        <begin position="202"/>
        <end position="218"/>
    </location>
</feature>
<dbReference type="AlphaFoldDB" id="A0A1Q9CJV9"/>
<feature type="region of interest" description="Disordered" evidence="1">
    <location>
        <begin position="1"/>
        <end position="33"/>
    </location>
</feature>
<evidence type="ECO:0000313" key="4">
    <source>
        <dbReference type="Proteomes" id="UP000186817"/>
    </source>
</evidence>
<evidence type="ECO:0000313" key="3">
    <source>
        <dbReference type="EMBL" id="OLP83204.1"/>
    </source>
</evidence>
<dbReference type="OrthoDB" id="10377561at2759"/>
<protein>
    <submittedName>
        <fullName evidence="3">Uncharacterized protein</fullName>
    </submittedName>
</protein>
<keyword evidence="2" id="KW-1133">Transmembrane helix</keyword>
<sequence length="225" mass="24242">MAPSRGGFPLAAEDQPSSGEVPRLKGLRSSEWSMSSGVDEGTIVSHDKMAKSYPQRHLVRPPEACLHVDRSRSRAARCWPERGPWSRRRRRMEALKLSGPLCWSTGVCASRVRWQGTAPWPARGSGHRVLPGSVFRHRLPGSRSDPALFSRIDVSMPLSEPMKAAMLLAAMLAILAMATLVSAVIISSGLGALTSAVKAETIGTYAGFGGFAGGIFVFEDTLDLN</sequence>
<evidence type="ECO:0000256" key="2">
    <source>
        <dbReference type="SAM" id="Phobius"/>
    </source>
</evidence>
<keyword evidence="2" id="KW-0472">Membrane</keyword>
<proteinExistence type="predicted"/>
<feature type="transmembrane region" description="Helical" evidence="2">
    <location>
        <begin position="165"/>
        <end position="190"/>
    </location>
</feature>
<dbReference type="Proteomes" id="UP000186817">
    <property type="component" value="Unassembled WGS sequence"/>
</dbReference>
<name>A0A1Q9CJV9_SYMMI</name>
<reference evidence="3 4" key="1">
    <citation type="submission" date="2016-02" db="EMBL/GenBank/DDBJ databases">
        <title>Genome analysis of coral dinoflagellate symbionts highlights evolutionary adaptations to a symbiotic lifestyle.</title>
        <authorList>
            <person name="Aranda M."/>
            <person name="Li Y."/>
            <person name="Liew Y.J."/>
            <person name="Baumgarten S."/>
            <person name="Simakov O."/>
            <person name="Wilson M."/>
            <person name="Piel J."/>
            <person name="Ashoor H."/>
            <person name="Bougouffa S."/>
            <person name="Bajic V.B."/>
            <person name="Ryu T."/>
            <person name="Ravasi T."/>
            <person name="Bayer T."/>
            <person name="Micklem G."/>
            <person name="Kim H."/>
            <person name="Bhak J."/>
            <person name="Lajeunesse T.C."/>
            <person name="Voolstra C.R."/>
        </authorList>
    </citation>
    <scope>NUCLEOTIDE SEQUENCE [LARGE SCALE GENOMIC DNA]</scope>
    <source>
        <strain evidence="3 4">CCMP2467</strain>
    </source>
</reference>
<keyword evidence="2" id="KW-0812">Transmembrane</keyword>
<organism evidence="3 4">
    <name type="scientific">Symbiodinium microadriaticum</name>
    <name type="common">Dinoflagellate</name>
    <name type="synonym">Zooxanthella microadriatica</name>
    <dbReference type="NCBI Taxonomy" id="2951"/>
    <lineage>
        <taxon>Eukaryota</taxon>
        <taxon>Sar</taxon>
        <taxon>Alveolata</taxon>
        <taxon>Dinophyceae</taxon>
        <taxon>Suessiales</taxon>
        <taxon>Symbiodiniaceae</taxon>
        <taxon>Symbiodinium</taxon>
    </lineage>
</organism>
<gene>
    <name evidence="3" type="ORF">AK812_SmicGene36061</name>
</gene>
<comment type="caution">
    <text evidence="3">The sequence shown here is derived from an EMBL/GenBank/DDBJ whole genome shotgun (WGS) entry which is preliminary data.</text>
</comment>
<evidence type="ECO:0000256" key="1">
    <source>
        <dbReference type="SAM" id="MobiDB-lite"/>
    </source>
</evidence>
<dbReference type="EMBL" id="LSRX01001133">
    <property type="protein sequence ID" value="OLP83204.1"/>
    <property type="molecule type" value="Genomic_DNA"/>
</dbReference>
<keyword evidence="4" id="KW-1185">Reference proteome</keyword>
<accession>A0A1Q9CJV9</accession>